<proteinExistence type="predicted"/>
<keyword evidence="1" id="KW-1133">Transmembrane helix</keyword>
<gene>
    <name evidence="3" type="ORF">Q8F55_007587</name>
</gene>
<evidence type="ECO:0000313" key="4">
    <source>
        <dbReference type="Proteomes" id="UP001565368"/>
    </source>
</evidence>
<sequence>MLAAAAVAVPWLFAAGALAAPLTPDTPHRLSKRDTQVFGQPVWVLVLIVVGAVVLLSVLGLIIKRCTGRNPFQSHGGAPQAYSANHNYYDNSAQHHHHQMQQHEWDRQQRANNEWHEQNYGYQAQQNQHHY</sequence>
<dbReference type="RefSeq" id="XP_069205851.1">
    <property type="nucleotide sequence ID" value="XM_069356010.1"/>
</dbReference>
<keyword evidence="4" id="KW-1185">Reference proteome</keyword>
<feature type="signal peptide" evidence="2">
    <location>
        <begin position="1"/>
        <end position="19"/>
    </location>
</feature>
<keyword evidence="1" id="KW-0472">Membrane</keyword>
<keyword evidence="2" id="KW-0732">Signal</keyword>
<dbReference type="Proteomes" id="UP001565368">
    <property type="component" value="Unassembled WGS sequence"/>
</dbReference>
<name>A0ABR3PUV0_9TREE</name>
<evidence type="ECO:0000256" key="2">
    <source>
        <dbReference type="SAM" id="SignalP"/>
    </source>
</evidence>
<accession>A0ABR3PUV0</accession>
<evidence type="ECO:0000313" key="3">
    <source>
        <dbReference type="EMBL" id="KAL1405907.1"/>
    </source>
</evidence>
<reference evidence="3 4" key="1">
    <citation type="submission" date="2023-08" db="EMBL/GenBank/DDBJ databases">
        <title>Annotated Genome Sequence of Vanrija albida AlHP1.</title>
        <authorList>
            <person name="Herzog R."/>
        </authorList>
    </citation>
    <scope>NUCLEOTIDE SEQUENCE [LARGE SCALE GENOMIC DNA]</scope>
    <source>
        <strain evidence="3 4">AlHP1</strain>
    </source>
</reference>
<feature type="transmembrane region" description="Helical" evidence="1">
    <location>
        <begin position="43"/>
        <end position="63"/>
    </location>
</feature>
<evidence type="ECO:0000256" key="1">
    <source>
        <dbReference type="SAM" id="Phobius"/>
    </source>
</evidence>
<organism evidence="3 4">
    <name type="scientific">Vanrija albida</name>
    <dbReference type="NCBI Taxonomy" id="181172"/>
    <lineage>
        <taxon>Eukaryota</taxon>
        <taxon>Fungi</taxon>
        <taxon>Dikarya</taxon>
        <taxon>Basidiomycota</taxon>
        <taxon>Agaricomycotina</taxon>
        <taxon>Tremellomycetes</taxon>
        <taxon>Trichosporonales</taxon>
        <taxon>Trichosporonaceae</taxon>
        <taxon>Vanrija</taxon>
    </lineage>
</organism>
<dbReference type="GeneID" id="95988630"/>
<feature type="chain" id="PRO_5046263377" evidence="2">
    <location>
        <begin position="20"/>
        <end position="131"/>
    </location>
</feature>
<comment type="caution">
    <text evidence="3">The sequence shown here is derived from an EMBL/GenBank/DDBJ whole genome shotgun (WGS) entry which is preliminary data.</text>
</comment>
<protein>
    <submittedName>
        <fullName evidence="3">Uncharacterized protein</fullName>
    </submittedName>
</protein>
<dbReference type="EMBL" id="JBBXJM010000006">
    <property type="protein sequence ID" value="KAL1405907.1"/>
    <property type="molecule type" value="Genomic_DNA"/>
</dbReference>
<keyword evidence="1" id="KW-0812">Transmembrane</keyword>